<name>A0A5B7FSZ8_PORTR</name>
<evidence type="ECO:0000313" key="3">
    <source>
        <dbReference type="Proteomes" id="UP000324222"/>
    </source>
</evidence>
<keyword evidence="3" id="KW-1185">Reference proteome</keyword>
<feature type="compositionally biased region" description="Polar residues" evidence="1">
    <location>
        <begin position="50"/>
        <end position="67"/>
    </location>
</feature>
<evidence type="ECO:0000256" key="1">
    <source>
        <dbReference type="SAM" id="MobiDB-lite"/>
    </source>
</evidence>
<feature type="region of interest" description="Disordered" evidence="1">
    <location>
        <begin position="1"/>
        <end position="67"/>
    </location>
</feature>
<reference evidence="2 3" key="1">
    <citation type="submission" date="2019-05" db="EMBL/GenBank/DDBJ databases">
        <title>Another draft genome of Portunus trituberculatus and its Hox gene families provides insights of decapod evolution.</title>
        <authorList>
            <person name="Jeong J.-H."/>
            <person name="Song I."/>
            <person name="Kim S."/>
            <person name="Choi T."/>
            <person name="Kim D."/>
            <person name="Ryu S."/>
            <person name="Kim W."/>
        </authorList>
    </citation>
    <scope>NUCLEOTIDE SEQUENCE [LARGE SCALE GENOMIC DNA]</scope>
    <source>
        <tissue evidence="2">Muscle</tissue>
    </source>
</reference>
<organism evidence="2 3">
    <name type="scientific">Portunus trituberculatus</name>
    <name type="common">Swimming crab</name>
    <name type="synonym">Neptunus trituberculatus</name>
    <dbReference type="NCBI Taxonomy" id="210409"/>
    <lineage>
        <taxon>Eukaryota</taxon>
        <taxon>Metazoa</taxon>
        <taxon>Ecdysozoa</taxon>
        <taxon>Arthropoda</taxon>
        <taxon>Crustacea</taxon>
        <taxon>Multicrustacea</taxon>
        <taxon>Malacostraca</taxon>
        <taxon>Eumalacostraca</taxon>
        <taxon>Eucarida</taxon>
        <taxon>Decapoda</taxon>
        <taxon>Pleocyemata</taxon>
        <taxon>Brachyura</taxon>
        <taxon>Eubrachyura</taxon>
        <taxon>Portunoidea</taxon>
        <taxon>Portunidae</taxon>
        <taxon>Portuninae</taxon>
        <taxon>Portunus</taxon>
    </lineage>
</organism>
<dbReference type="EMBL" id="VSRR010009824">
    <property type="protein sequence ID" value="MPC50940.1"/>
    <property type="molecule type" value="Genomic_DNA"/>
</dbReference>
<comment type="caution">
    <text evidence="2">The sequence shown here is derived from an EMBL/GenBank/DDBJ whole genome shotgun (WGS) entry which is preliminary data.</text>
</comment>
<dbReference type="Proteomes" id="UP000324222">
    <property type="component" value="Unassembled WGS sequence"/>
</dbReference>
<accession>A0A5B7FSZ8</accession>
<dbReference type="AlphaFoldDB" id="A0A5B7FSZ8"/>
<feature type="compositionally biased region" description="Basic and acidic residues" evidence="1">
    <location>
        <begin position="1"/>
        <end position="10"/>
    </location>
</feature>
<evidence type="ECO:0000313" key="2">
    <source>
        <dbReference type="EMBL" id="MPC50940.1"/>
    </source>
</evidence>
<sequence>MSKLDEDLNKLRSCAPVTPSSQPCHLSGNKGAHPRRRQKQHQQQQEHKSNSSGRKNLQENMNNFLKQ</sequence>
<gene>
    <name evidence="2" type="ORF">E2C01_044774</name>
</gene>
<protein>
    <submittedName>
        <fullName evidence="2">Uncharacterized protein</fullName>
    </submittedName>
</protein>
<proteinExistence type="predicted"/>